<feature type="region of interest" description="Disordered" evidence="1">
    <location>
        <begin position="1"/>
        <end position="29"/>
    </location>
</feature>
<gene>
    <name evidence="3" type="ORF">E1218_25840</name>
</gene>
<keyword evidence="2" id="KW-0812">Transmembrane</keyword>
<keyword evidence="2" id="KW-0472">Membrane</keyword>
<comment type="caution">
    <text evidence="3">The sequence shown here is derived from an EMBL/GenBank/DDBJ whole genome shotgun (WGS) entry which is preliminary data.</text>
</comment>
<dbReference type="OrthoDB" id="3698132at2"/>
<accession>A0A4R4WLU6</accession>
<evidence type="ECO:0000256" key="1">
    <source>
        <dbReference type="SAM" id="MobiDB-lite"/>
    </source>
</evidence>
<sequence>MSDIRNTPSDAGLNDVSQRPAPTHRWSNETKPAYRTTELIVYLASVIAVLIAAAVVDEAGNAGGGFGARHAWLYVTLLTIGYLVSRGLAKSGSHHHDEGR</sequence>
<dbReference type="AlphaFoldDB" id="A0A4R4WLU6"/>
<dbReference type="Proteomes" id="UP000295172">
    <property type="component" value="Unassembled WGS sequence"/>
</dbReference>
<keyword evidence="4" id="KW-1185">Reference proteome</keyword>
<dbReference type="RefSeq" id="WP_132324550.1">
    <property type="nucleotide sequence ID" value="NZ_SMKR01000131.1"/>
</dbReference>
<protein>
    <submittedName>
        <fullName evidence="3">Uncharacterized protein</fullName>
    </submittedName>
</protein>
<evidence type="ECO:0000256" key="2">
    <source>
        <dbReference type="SAM" id="Phobius"/>
    </source>
</evidence>
<evidence type="ECO:0000313" key="4">
    <source>
        <dbReference type="Proteomes" id="UP000295172"/>
    </source>
</evidence>
<dbReference type="EMBL" id="SMKR01000131">
    <property type="protein sequence ID" value="TDD18527.1"/>
    <property type="molecule type" value="Genomic_DNA"/>
</dbReference>
<evidence type="ECO:0000313" key="3">
    <source>
        <dbReference type="EMBL" id="TDD18527.1"/>
    </source>
</evidence>
<feature type="transmembrane region" description="Helical" evidence="2">
    <location>
        <begin position="39"/>
        <end position="56"/>
    </location>
</feature>
<keyword evidence="2" id="KW-1133">Transmembrane helix</keyword>
<name>A0A4R4WLU6_9ACTN</name>
<feature type="transmembrane region" description="Helical" evidence="2">
    <location>
        <begin position="71"/>
        <end position="89"/>
    </location>
</feature>
<proteinExistence type="predicted"/>
<reference evidence="3 4" key="1">
    <citation type="submission" date="2019-02" db="EMBL/GenBank/DDBJ databases">
        <title>Draft genome sequences of novel Actinobacteria.</title>
        <authorList>
            <person name="Sahin N."/>
            <person name="Ay H."/>
            <person name="Saygin H."/>
        </authorList>
    </citation>
    <scope>NUCLEOTIDE SEQUENCE [LARGE SCALE GENOMIC DNA]</scope>
    <source>
        <strain evidence="3 4">16K104</strain>
    </source>
</reference>
<organism evidence="3 4">
    <name type="scientific">Kribbella turkmenica</name>
    <dbReference type="NCBI Taxonomy" id="2530375"/>
    <lineage>
        <taxon>Bacteria</taxon>
        <taxon>Bacillati</taxon>
        <taxon>Actinomycetota</taxon>
        <taxon>Actinomycetes</taxon>
        <taxon>Propionibacteriales</taxon>
        <taxon>Kribbellaceae</taxon>
        <taxon>Kribbella</taxon>
    </lineage>
</organism>